<keyword evidence="4" id="KW-1185">Reference proteome</keyword>
<evidence type="ECO:0000313" key="2">
    <source>
        <dbReference type="EMBL" id="AOM41574.1"/>
    </source>
</evidence>
<dbReference type="Pfam" id="PF21780">
    <property type="entry name" value="DUF6875"/>
    <property type="match status" value="1"/>
</dbReference>
<dbReference type="EMBL" id="CP016176">
    <property type="protein sequence ID" value="AOM41574.1"/>
    <property type="molecule type" value="Genomic_DNA"/>
</dbReference>
<proteinExistence type="predicted"/>
<dbReference type="RefSeq" id="WP_069317247.1">
    <property type="nucleotide sequence ID" value="NZ_CAWNQJ010000001.1"/>
</dbReference>
<evidence type="ECO:0000313" key="5">
    <source>
        <dbReference type="Proteomes" id="UP000225433"/>
    </source>
</evidence>
<dbReference type="Proteomes" id="UP000094600">
    <property type="component" value="Chromosome"/>
</dbReference>
<gene>
    <name evidence="2" type="ORF">A9255_13915</name>
    <name evidence="3" type="ORF">Xhom_00488</name>
</gene>
<dbReference type="OrthoDB" id="8420726at2"/>
<evidence type="ECO:0000259" key="1">
    <source>
        <dbReference type="Pfam" id="PF21780"/>
    </source>
</evidence>
<sequence length="231" mass="26763">MTTNLTPVLNQSSSYPKIVPISEVLSSNELSSDSLKTIVQWCMDYLCNPHPNLGRSGVVCPYSPISMKKETFWLTEIKTKGRTEEEIKKDIIHLSHLFHELEPQHGEEKQFKTIVSVWDDIYPEEEIARLHHEMKPIFLHEGLMLGEFFSSCQKIGLRNSHFQPLHSPIPLLVVREMLEFDIAFLSNSTEYVNEYLHKYGERGLSVIKQFLEKNKKINLSDEQVSVLKSYL</sequence>
<evidence type="ECO:0000313" key="4">
    <source>
        <dbReference type="Proteomes" id="UP000094600"/>
    </source>
</evidence>
<protein>
    <recommendedName>
        <fullName evidence="1">DUF6875 domain-containing protein</fullName>
    </recommendedName>
</protein>
<organism evidence="3 5">
    <name type="scientific">Xenorhabdus hominickii</name>
    <dbReference type="NCBI Taxonomy" id="351679"/>
    <lineage>
        <taxon>Bacteria</taxon>
        <taxon>Pseudomonadati</taxon>
        <taxon>Pseudomonadota</taxon>
        <taxon>Gammaproteobacteria</taxon>
        <taxon>Enterobacterales</taxon>
        <taxon>Morganellaceae</taxon>
        <taxon>Xenorhabdus</taxon>
    </lineage>
</organism>
<reference evidence="2 4" key="1">
    <citation type="submission" date="2016-06" db="EMBL/GenBank/DDBJ databases">
        <title>Bacterial characters and pathogenicity of Xenorhabdus hominickii from an entomopathogenic nematode, Steinernema monticolum.</title>
        <authorList>
            <person name="Park Y."/>
            <person name="Kim Y."/>
        </authorList>
    </citation>
    <scope>NUCLEOTIDE SEQUENCE [LARGE SCALE GENOMIC DNA]</scope>
    <source>
        <strain evidence="2 4">ANU1</strain>
    </source>
</reference>
<reference evidence="3 5" key="2">
    <citation type="journal article" date="2017" name="Nat. Microbiol.">
        <title>Natural product diversity associated with the nematode symbionts Photorhabdus and Xenorhabdus.</title>
        <authorList>
            <person name="Tobias N.J."/>
            <person name="Wolff H."/>
            <person name="Djahanschiri B."/>
            <person name="Grundmann F."/>
            <person name="Kronenwerth M."/>
            <person name="Shi Y.M."/>
            <person name="Simonyi S."/>
            <person name="Grun P."/>
            <person name="Shapiro-Ilan D."/>
            <person name="Pidot S.J."/>
            <person name="Stinear T.P."/>
            <person name="Ebersberger I."/>
            <person name="Bode H.B."/>
        </authorList>
    </citation>
    <scope>NUCLEOTIDE SEQUENCE [LARGE SCALE GENOMIC DNA]</scope>
    <source>
        <strain evidence="3 5">DSM 17903</strain>
    </source>
</reference>
<dbReference type="KEGG" id="xho:A9255_13915"/>
<dbReference type="EMBL" id="NJAI01000001">
    <property type="protein sequence ID" value="PHM57516.1"/>
    <property type="molecule type" value="Genomic_DNA"/>
</dbReference>
<dbReference type="InterPro" id="IPR049240">
    <property type="entry name" value="DUF6875"/>
</dbReference>
<feature type="domain" description="DUF6875" evidence="1">
    <location>
        <begin position="36"/>
        <end position="203"/>
    </location>
</feature>
<dbReference type="STRING" id="351679.A9255_13915"/>
<evidence type="ECO:0000313" key="3">
    <source>
        <dbReference type="EMBL" id="PHM57516.1"/>
    </source>
</evidence>
<dbReference type="AlphaFoldDB" id="A0A2G0QE99"/>
<dbReference type="Proteomes" id="UP000225433">
    <property type="component" value="Unassembled WGS sequence"/>
</dbReference>
<name>A0A2G0QE99_XENHO</name>
<accession>A0A2G0QE99</accession>